<evidence type="ECO:0000313" key="8">
    <source>
        <dbReference type="Proteomes" id="UP000306145"/>
    </source>
</evidence>
<dbReference type="InterPro" id="IPR011701">
    <property type="entry name" value="MFS"/>
</dbReference>
<dbReference type="Pfam" id="PF07690">
    <property type="entry name" value="MFS_1"/>
    <property type="match status" value="1"/>
</dbReference>
<feature type="transmembrane region" description="Helical" evidence="6">
    <location>
        <begin position="96"/>
        <end position="124"/>
    </location>
</feature>
<feature type="transmembrane region" description="Helical" evidence="6">
    <location>
        <begin position="72"/>
        <end position="90"/>
    </location>
</feature>
<dbReference type="OrthoDB" id="2472181at2"/>
<dbReference type="PANTHER" id="PTHR23513">
    <property type="entry name" value="INTEGRAL MEMBRANE EFFLUX PROTEIN-RELATED"/>
    <property type="match status" value="1"/>
</dbReference>
<reference evidence="7 8" key="1">
    <citation type="submission" date="2019-06" db="EMBL/GenBank/DDBJ databases">
        <title>Micromonospora ordensis sp. nov., isolated from deep marine sediment.</title>
        <authorList>
            <person name="Veyisoglu A."/>
            <person name="Carro L."/>
            <person name="Klenk H.-P."/>
            <person name="Sahin N."/>
        </authorList>
    </citation>
    <scope>NUCLEOTIDE SEQUENCE [LARGE SCALE GENOMIC DNA]</scope>
    <source>
        <strain evidence="7 8">S2509</strain>
    </source>
</reference>
<sequence length="442" mass="45891">MRRFGIIWAGQLVTLIGNSVLRFAFVVQAWTSGQRATAVVLLSVLAVLPQVLLSPTAGALVDRLRKRTALQLADIGGLVVVGALAALHFSGQLQLWQIYLAVALLGAAAAFQYPALFSAIPLLVAKDQLQRANGLLGTARSTAEICGPALAGVLVATSGLGTILLVDLLSFVLALLTIQAAGPHEQPRDGATVEPRRRLGAESLDGLRYLFVRPSLRGLVLVIFVVNLVMVFGYAIVQPMILARTGNDASALASVMASIGVGGILGGLLMGVWGGPKARIRGMLLGVVGMCLTSQVLMAASRDVPAWCAAILVGALLMPIVNGTMQAIIQTKVPPQRQGRVFGAVMFVSQISAPLAMVCSGLVADRVFEPQAAAGTGLVGLLQPVVGSGPGSGMAAMLLIAGGCGIAVAVWGMANRPVRDIDVILPDWDGVAEQKEERKVPT</sequence>
<protein>
    <submittedName>
        <fullName evidence="7">MFS transporter</fullName>
    </submittedName>
</protein>
<keyword evidence="5 6" id="KW-0472">Membrane</keyword>
<dbReference type="EMBL" id="VDFY01000162">
    <property type="protein sequence ID" value="TNH28051.1"/>
    <property type="molecule type" value="Genomic_DNA"/>
</dbReference>
<gene>
    <name evidence="7" type="ORF">FHG89_16550</name>
</gene>
<accession>A0A5C4QME9</accession>
<dbReference type="GO" id="GO:0022857">
    <property type="term" value="F:transmembrane transporter activity"/>
    <property type="evidence" value="ECO:0007669"/>
    <property type="project" value="InterPro"/>
</dbReference>
<dbReference type="GO" id="GO:0005886">
    <property type="term" value="C:plasma membrane"/>
    <property type="evidence" value="ECO:0007669"/>
    <property type="project" value="UniProtKB-SubCell"/>
</dbReference>
<dbReference type="InterPro" id="IPR036259">
    <property type="entry name" value="MFS_trans_sf"/>
</dbReference>
<dbReference type="AlphaFoldDB" id="A0A5C4QME9"/>
<evidence type="ECO:0000313" key="7">
    <source>
        <dbReference type="EMBL" id="TNH28051.1"/>
    </source>
</evidence>
<feature type="transmembrane region" description="Helical" evidence="6">
    <location>
        <begin position="249"/>
        <end position="273"/>
    </location>
</feature>
<feature type="transmembrane region" description="Helical" evidence="6">
    <location>
        <begin position="394"/>
        <end position="414"/>
    </location>
</feature>
<feature type="transmembrane region" description="Helical" evidence="6">
    <location>
        <begin position="341"/>
        <end position="363"/>
    </location>
</feature>
<keyword evidence="3 6" id="KW-0812">Transmembrane</keyword>
<dbReference type="Proteomes" id="UP000306145">
    <property type="component" value="Unassembled WGS sequence"/>
</dbReference>
<keyword evidence="4 6" id="KW-1133">Transmembrane helix</keyword>
<keyword evidence="8" id="KW-1185">Reference proteome</keyword>
<dbReference type="Gene3D" id="1.20.1250.20">
    <property type="entry name" value="MFS general substrate transporter like domains"/>
    <property type="match status" value="1"/>
</dbReference>
<organism evidence="7 8">
    <name type="scientific">Micromonospora orduensis</name>
    <dbReference type="NCBI Taxonomy" id="1420891"/>
    <lineage>
        <taxon>Bacteria</taxon>
        <taxon>Bacillati</taxon>
        <taxon>Actinomycetota</taxon>
        <taxon>Actinomycetes</taxon>
        <taxon>Micromonosporales</taxon>
        <taxon>Micromonosporaceae</taxon>
        <taxon>Micromonospora</taxon>
    </lineage>
</organism>
<dbReference type="SUPFAM" id="SSF103473">
    <property type="entry name" value="MFS general substrate transporter"/>
    <property type="match status" value="1"/>
</dbReference>
<comment type="caution">
    <text evidence="7">The sequence shown here is derived from an EMBL/GenBank/DDBJ whole genome shotgun (WGS) entry which is preliminary data.</text>
</comment>
<evidence type="ECO:0000256" key="3">
    <source>
        <dbReference type="ARBA" id="ARBA00022692"/>
    </source>
</evidence>
<dbReference type="CDD" id="cd06173">
    <property type="entry name" value="MFS_MefA_like"/>
    <property type="match status" value="1"/>
</dbReference>
<evidence type="ECO:0000256" key="1">
    <source>
        <dbReference type="ARBA" id="ARBA00004651"/>
    </source>
</evidence>
<feature type="transmembrane region" description="Helical" evidence="6">
    <location>
        <begin position="218"/>
        <end position="237"/>
    </location>
</feature>
<evidence type="ECO:0000256" key="6">
    <source>
        <dbReference type="SAM" id="Phobius"/>
    </source>
</evidence>
<keyword evidence="2" id="KW-1003">Cell membrane</keyword>
<feature type="transmembrane region" description="Helical" evidence="6">
    <location>
        <begin position="280"/>
        <end position="298"/>
    </location>
</feature>
<feature type="transmembrane region" description="Helical" evidence="6">
    <location>
        <begin position="304"/>
        <end position="329"/>
    </location>
</feature>
<name>A0A5C4QME9_9ACTN</name>
<evidence type="ECO:0000256" key="4">
    <source>
        <dbReference type="ARBA" id="ARBA00022989"/>
    </source>
</evidence>
<dbReference type="RefSeq" id="WP_139585283.1">
    <property type="nucleotide sequence ID" value="NZ_VDFY01000162.1"/>
</dbReference>
<dbReference type="PANTHER" id="PTHR23513:SF11">
    <property type="entry name" value="STAPHYLOFERRIN A TRANSPORTER"/>
    <property type="match status" value="1"/>
</dbReference>
<evidence type="ECO:0000256" key="2">
    <source>
        <dbReference type="ARBA" id="ARBA00022475"/>
    </source>
</evidence>
<proteinExistence type="predicted"/>
<evidence type="ECO:0000256" key="5">
    <source>
        <dbReference type="ARBA" id="ARBA00023136"/>
    </source>
</evidence>
<feature type="transmembrane region" description="Helical" evidence="6">
    <location>
        <begin position="39"/>
        <end position="60"/>
    </location>
</feature>
<comment type="subcellular location">
    <subcellularLocation>
        <location evidence="1">Cell membrane</location>
        <topology evidence="1">Multi-pass membrane protein</topology>
    </subcellularLocation>
</comment>